<feature type="transmembrane region" description="Helical" evidence="1">
    <location>
        <begin position="21"/>
        <end position="38"/>
    </location>
</feature>
<dbReference type="RefSeq" id="WP_148064575.1">
    <property type="nucleotide sequence ID" value="NZ_VRYZ01000005.1"/>
</dbReference>
<evidence type="ECO:0000313" key="2">
    <source>
        <dbReference type="EMBL" id="TXS90919.1"/>
    </source>
</evidence>
<dbReference type="Proteomes" id="UP000321933">
    <property type="component" value="Unassembled WGS sequence"/>
</dbReference>
<keyword evidence="1" id="KW-0472">Membrane</keyword>
<gene>
    <name evidence="2" type="ORF">FVW59_11915</name>
</gene>
<dbReference type="EMBL" id="VRYZ01000005">
    <property type="protein sequence ID" value="TXS90919.1"/>
    <property type="molecule type" value="Genomic_DNA"/>
</dbReference>
<sequence>MDRETQKIERKIPQYITVGPVCRVLSFLVFICGAYVLFRQVFLGSTIYSEVQFLFLSFYLVAALYIAVKGRVSTFRLAGNKAHPEVDVQDMGKFLFSLTPGSVFFYVGFFVIAVVTIKLMVLD</sequence>
<evidence type="ECO:0000256" key="1">
    <source>
        <dbReference type="SAM" id="Phobius"/>
    </source>
</evidence>
<reference evidence="2 3" key="1">
    <citation type="submission" date="2019-08" db="EMBL/GenBank/DDBJ databases">
        <title>Parahaliea maris sp. nov., isolated from the surface seawater.</title>
        <authorList>
            <person name="Liu Y."/>
        </authorList>
    </citation>
    <scope>NUCLEOTIDE SEQUENCE [LARGE SCALE GENOMIC DNA]</scope>
    <source>
        <strain evidence="2 3">S2-26</strain>
    </source>
</reference>
<name>A0A5C8ZT28_9GAMM</name>
<keyword evidence="1" id="KW-0812">Transmembrane</keyword>
<accession>A0A5C8ZT28</accession>
<keyword evidence="3" id="KW-1185">Reference proteome</keyword>
<protein>
    <submittedName>
        <fullName evidence="2">Uncharacterized protein</fullName>
    </submittedName>
</protein>
<dbReference type="AlphaFoldDB" id="A0A5C8ZT28"/>
<evidence type="ECO:0000313" key="3">
    <source>
        <dbReference type="Proteomes" id="UP000321933"/>
    </source>
</evidence>
<feature type="transmembrane region" description="Helical" evidence="1">
    <location>
        <begin position="103"/>
        <end position="122"/>
    </location>
</feature>
<organism evidence="2 3">
    <name type="scientific">Parahaliea aestuarii</name>
    <dbReference type="NCBI Taxonomy" id="1852021"/>
    <lineage>
        <taxon>Bacteria</taxon>
        <taxon>Pseudomonadati</taxon>
        <taxon>Pseudomonadota</taxon>
        <taxon>Gammaproteobacteria</taxon>
        <taxon>Cellvibrionales</taxon>
        <taxon>Halieaceae</taxon>
        <taxon>Parahaliea</taxon>
    </lineage>
</organism>
<feature type="transmembrane region" description="Helical" evidence="1">
    <location>
        <begin position="50"/>
        <end position="68"/>
    </location>
</feature>
<proteinExistence type="predicted"/>
<keyword evidence="1" id="KW-1133">Transmembrane helix</keyword>
<comment type="caution">
    <text evidence="2">The sequence shown here is derived from an EMBL/GenBank/DDBJ whole genome shotgun (WGS) entry which is preliminary data.</text>
</comment>